<dbReference type="AlphaFoldDB" id="A0A161JL25"/>
<accession>A0A161JL25</accession>
<dbReference type="PANTHER" id="PTHR41523">
    <property type="entry name" value="TWO-COMPONENT SYSTEM SENSOR PROTEIN"/>
    <property type="match status" value="1"/>
</dbReference>
<evidence type="ECO:0000313" key="9">
    <source>
        <dbReference type="Proteomes" id="UP000218288"/>
    </source>
</evidence>
<keyword evidence="6 8" id="KW-0418">Kinase</keyword>
<evidence type="ECO:0000256" key="1">
    <source>
        <dbReference type="ARBA" id="ARBA00000085"/>
    </source>
</evidence>
<organism evidence="8 9">
    <name type="scientific">Methylorubrum populi</name>
    <dbReference type="NCBI Taxonomy" id="223967"/>
    <lineage>
        <taxon>Bacteria</taxon>
        <taxon>Pseudomonadati</taxon>
        <taxon>Pseudomonadota</taxon>
        <taxon>Alphaproteobacteria</taxon>
        <taxon>Hyphomicrobiales</taxon>
        <taxon>Methylobacteriaceae</taxon>
        <taxon>Methylorubrum</taxon>
    </lineage>
</organism>
<evidence type="ECO:0000256" key="3">
    <source>
        <dbReference type="ARBA" id="ARBA00022553"/>
    </source>
</evidence>
<keyword evidence="7" id="KW-0067">ATP-binding</keyword>
<dbReference type="EC" id="2.7.13.3" evidence="2"/>
<reference evidence="8 9" key="1">
    <citation type="journal article" date="2016" name="Genome Announc.">
        <title>Complete Genome Sequence of Methylobacterium populi P-1M, Isolated from Pink-Pigmented Household Biofilm.</title>
        <authorList>
            <person name="Morohoshi T."/>
            <person name="Ikeda T."/>
        </authorList>
    </citation>
    <scope>NUCLEOTIDE SEQUENCE [LARGE SCALE GENOMIC DNA]</scope>
    <source>
        <strain evidence="8 9">P-1M</strain>
    </source>
</reference>
<evidence type="ECO:0000256" key="4">
    <source>
        <dbReference type="ARBA" id="ARBA00022679"/>
    </source>
</evidence>
<dbReference type="EMBL" id="AP014809">
    <property type="protein sequence ID" value="BAU88784.1"/>
    <property type="molecule type" value="Genomic_DNA"/>
</dbReference>
<evidence type="ECO:0000256" key="2">
    <source>
        <dbReference type="ARBA" id="ARBA00012438"/>
    </source>
</evidence>
<dbReference type="GO" id="GO:0005524">
    <property type="term" value="F:ATP binding"/>
    <property type="evidence" value="ECO:0007669"/>
    <property type="project" value="UniProtKB-KW"/>
</dbReference>
<dbReference type="GO" id="GO:0004673">
    <property type="term" value="F:protein histidine kinase activity"/>
    <property type="evidence" value="ECO:0007669"/>
    <property type="project" value="UniProtKB-EC"/>
</dbReference>
<evidence type="ECO:0000256" key="7">
    <source>
        <dbReference type="ARBA" id="ARBA00022840"/>
    </source>
</evidence>
<name>A0A161JL25_9HYPH</name>
<gene>
    <name evidence="8" type="ORF">MPPM_0179</name>
</gene>
<proteinExistence type="predicted"/>
<protein>
    <recommendedName>
        <fullName evidence="2">histidine kinase</fullName>
        <ecNumber evidence="2">2.7.13.3</ecNumber>
    </recommendedName>
</protein>
<evidence type="ECO:0000256" key="5">
    <source>
        <dbReference type="ARBA" id="ARBA00022741"/>
    </source>
</evidence>
<keyword evidence="5" id="KW-0547">Nucleotide-binding</keyword>
<evidence type="ECO:0000313" key="8">
    <source>
        <dbReference type="EMBL" id="BAU88784.1"/>
    </source>
</evidence>
<comment type="catalytic activity">
    <reaction evidence="1">
        <text>ATP + protein L-histidine = ADP + protein N-phospho-L-histidine.</text>
        <dbReference type="EC" id="2.7.13.3"/>
    </reaction>
</comment>
<dbReference type="PANTHER" id="PTHR41523:SF7">
    <property type="entry name" value="HISTIDINE KINASE"/>
    <property type="match status" value="1"/>
</dbReference>
<evidence type="ECO:0000256" key="6">
    <source>
        <dbReference type="ARBA" id="ARBA00022777"/>
    </source>
</evidence>
<sequence length="97" mass="10551">MKRTAFAPSNDSGAVDQRWHVVHEGEAPRFCLTWSEQGGTPILSQPTRRGFGSRLIERSFAAEVGSEVKLTHAPSGLTCRLEAPLASMQEARDEAVA</sequence>
<keyword evidence="4" id="KW-0808">Transferase</keyword>
<keyword evidence="3" id="KW-0597">Phosphoprotein</keyword>
<dbReference type="Proteomes" id="UP000218288">
    <property type="component" value="Chromosome"/>
</dbReference>